<sequence length="209" mass="23140">MTEHVEKAATAEWLDQPFDPETADGWDRANCGHHGLLKHVLVHEAGHAVAAARLNIEFLDVSVLPPGRRTAMGDGFLGGGVQLTLFENGWAVDRIDDVYEMCLMGVVAERKILQHQLKDGFLQDIERFKRAGNYLNGLPEADFQPLHQRVMSNIDENWSQTERDVRALIRAFAAQFTASGAQVLSGLMEPLVLTSAEVHSLLDIENPSS</sequence>
<evidence type="ECO:0008006" key="3">
    <source>
        <dbReference type="Google" id="ProtNLM"/>
    </source>
</evidence>
<proteinExistence type="predicted"/>
<evidence type="ECO:0000313" key="1">
    <source>
        <dbReference type="EMBL" id="THJ64580.1"/>
    </source>
</evidence>
<dbReference type="GO" id="GO:0005524">
    <property type="term" value="F:ATP binding"/>
    <property type="evidence" value="ECO:0007669"/>
    <property type="project" value="InterPro"/>
</dbReference>
<gene>
    <name evidence="1" type="ORF">E8P82_14685</name>
</gene>
<dbReference type="SUPFAM" id="SSF140990">
    <property type="entry name" value="FtsH protease domain-like"/>
    <property type="match status" value="1"/>
</dbReference>
<dbReference type="Gene3D" id="1.20.58.760">
    <property type="entry name" value="Peptidase M41"/>
    <property type="match status" value="1"/>
</dbReference>
<protein>
    <recommendedName>
        <fullName evidence="3">Peptidase M41 domain-containing protein</fullName>
    </recommendedName>
</protein>
<dbReference type="Proteomes" id="UP000305233">
    <property type="component" value="Unassembled WGS sequence"/>
</dbReference>
<dbReference type="GO" id="GO:0004222">
    <property type="term" value="F:metalloendopeptidase activity"/>
    <property type="evidence" value="ECO:0007669"/>
    <property type="project" value="InterPro"/>
</dbReference>
<organism evidence="1 2">
    <name type="scientific">Arthrobacter echini</name>
    <dbReference type="NCBI Taxonomy" id="1529066"/>
    <lineage>
        <taxon>Bacteria</taxon>
        <taxon>Bacillati</taxon>
        <taxon>Actinomycetota</taxon>
        <taxon>Actinomycetes</taxon>
        <taxon>Micrococcales</taxon>
        <taxon>Micrococcaceae</taxon>
        <taxon>Arthrobacter</taxon>
    </lineage>
</organism>
<dbReference type="AlphaFoldDB" id="A0A4S5E004"/>
<dbReference type="GO" id="GO:0006508">
    <property type="term" value="P:proteolysis"/>
    <property type="evidence" value="ECO:0007669"/>
    <property type="project" value="InterPro"/>
</dbReference>
<evidence type="ECO:0000313" key="2">
    <source>
        <dbReference type="Proteomes" id="UP000305233"/>
    </source>
</evidence>
<dbReference type="GO" id="GO:0004176">
    <property type="term" value="F:ATP-dependent peptidase activity"/>
    <property type="evidence" value="ECO:0007669"/>
    <property type="project" value="InterPro"/>
</dbReference>
<dbReference type="OrthoDB" id="9912504at2"/>
<comment type="caution">
    <text evidence="1">The sequence shown here is derived from an EMBL/GenBank/DDBJ whole genome shotgun (WGS) entry which is preliminary data.</text>
</comment>
<reference evidence="1 2" key="1">
    <citation type="submission" date="2019-04" db="EMBL/GenBank/DDBJ databases">
        <authorList>
            <person name="Liu Q."/>
            <person name="Xin Y.-H."/>
        </authorList>
    </citation>
    <scope>NUCLEOTIDE SEQUENCE [LARGE SCALE GENOMIC DNA]</scope>
    <source>
        <strain evidence="1 2">AM23</strain>
    </source>
</reference>
<dbReference type="InterPro" id="IPR037219">
    <property type="entry name" value="Peptidase_M41-like"/>
</dbReference>
<dbReference type="EMBL" id="SSWH01000024">
    <property type="protein sequence ID" value="THJ64580.1"/>
    <property type="molecule type" value="Genomic_DNA"/>
</dbReference>
<keyword evidence="2" id="KW-1185">Reference proteome</keyword>
<dbReference type="RefSeq" id="WP_136455798.1">
    <property type="nucleotide sequence ID" value="NZ_SSWH01000024.1"/>
</dbReference>
<name>A0A4S5E004_9MICC</name>
<accession>A0A4S5E004</accession>